<feature type="compositionally biased region" description="Low complexity" evidence="1">
    <location>
        <begin position="144"/>
        <end position="161"/>
    </location>
</feature>
<reference evidence="2 3" key="1">
    <citation type="submission" date="2019-05" db="EMBL/GenBank/DDBJ databases">
        <title>Another draft genome of Portunus trituberculatus and its Hox gene families provides insights of decapod evolution.</title>
        <authorList>
            <person name="Jeong J.-H."/>
            <person name="Song I."/>
            <person name="Kim S."/>
            <person name="Choi T."/>
            <person name="Kim D."/>
            <person name="Ryu S."/>
            <person name="Kim W."/>
        </authorList>
    </citation>
    <scope>NUCLEOTIDE SEQUENCE [LARGE SCALE GENOMIC DNA]</scope>
    <source>
        <tissue evidence="2">Muscle</tissue>
    </source>
</reference>
<feature type="region of interest" description="Disordered" evidence="1">
    <location>
        <begin position="394"/>
        <end position="434"/>
    </location>
</feature>
<feature type="compositionally biased region" description="Basic and acidic residues" evidence="1">
    <location>
        <begin position="172"/>
        <end position="190"/>
    </location>
</feature>
<evidence type="ECO:0000313" key="3">
    <source>
        <dbReference type="Proteomes" id="UP000324222"/>
    </source>
</evidence>
<dbReference type="EMBL" id="VSRR010001333">
    <property type="protein sequence ID" value="MPC24473.1"/>
    <property type="molecule type" value="Genomic_DNA"/>
</dbReference>
<feature type="region of interest" description="Disordered" evidence="1">
    <location>
        <begin position="1"/>
        <end position="36"/>
    </location>
</feature>
<feature type="region of interest" description="Disordered" evidence="1">
    <location>
        <begin position="70"/>
        <end position="208"/>
    </location>
</feature>
<protein>
    <submittedName>
        <fullName evidence="2">Uncharacterized protein</fullName>
    </submittedName>
</protein>
<dbReference type="AlphaFoldDB" id="A0A5B7DU27"/>
<comment type="caution">
    <text evidence="2">The sequence shown here is derived from an EMBL/GenBank/DDBJ whole genome shotgun (WGS) entry which is preliminary data.</text>
</comment>
<name>A0A5B7DU27_PORTR</name>
<keyword evidence="3" id="KW-1185">Reference proteome</keyword>
<organism evidence="2 3">
    <name type="scientific">Portunus trituberculatus</name>
    <name type="common">Swimming crab</name>
    <name type="synonym">Neptunus trituberculatus</name>
    <dbReference type="NCBI Taxonomy" id="210409"/>
    <lineage>
        <taxon>Eukaryota</taxon>
        <taxon>Metazoa</taxon>
        <taxon>Ecdysozoa</taxon>
        <taxon>Arthropoda</taxon>
        <taxon>Crustacea</taxon>
        <taxon>Multicrustacea</taxon>
        <taxon>Malacostraca</taxon>
        <taxon>Eumalacostraca</taxon>
        <taxon>Eucarida</taxon>
        <taxon>Decapoda</taxon>
        <taxon>Pleocyemata</taxon>
        <taxon>Brachyura</taxon>
        <taxon>Eubrachyura</taxon>
        <taxon>Portunoidea</taxon>
        <taxon>Portunidae</taxon>
        <taxon>Portuninae</taxon>
        <taxon>Portunus</taxon>
    </lineage>
</organism>
<evidence type="ECO:0000313" key="2">
    <source>
        <dbReference type="EMBL" id="MPC24473.1"/>
    </source>
</evidence>
<feature type="compositionally biased region" description="Polar residues" evidence="1">
    <location>
        <begin position="122"/>
        <end position="133"/>
    </location>
</feature>
<evidence type="ECO:0000256" key="1">
    <source>
        <dbReference type="SAM" id="MobiDB-lite"/>
    </source>
</evidence>
<gene>
    <name evidence="2" type="ORF">E2C01_017554</name>
</gene>
<dbReference type="Proteomes" id="UP000324222">
    <property type="component" value="Unassembled WGS sequence"/>
</dbReference>
<feature type="compositionally biased region" description="Gly residues" evidence="1">
    <location>
        <begin position="191"/>
        <end position="202"/>
    </location>
</feature>
<sequence>MATRLTQCPRSGGHGRRRALWDSCSSEPRLPPRPLLLDAQKHSGLSHTGVRCEHFPAATGRAGLHMLETLGAGGPHQTGQGFKISGRAEEKRGGGGAGGRPKKTMGGTKTTLTEDKTPQPPNLNTKGKQSCVGSCQDPRRVRSSPKTRPSTPSTRTSATSARRSKNPQAPRIPDEEYSRPEISLQEKRAGGDGWMGGRGGTGRGKEQVKWRREEWTEDKEASEAKNINAEKVGECHRSFGLQESSADIRLTQPTKHGAVGRGQWRVCPSRRQYLCSKHPRAVSTRPLTGSEAQYILFKFSVTSSCTFITRSIQDTRDQTLPIETENARYLGILLFLTRCLYSDHQTRVKYYVNCKGCGGARGALPVAVDQGRSASNAGHQRKFLIQAGLVPGPRRRTGQTCTPRHSAGREFGPSIMTPKISRRETPRTGGAARRGRAGEVMILISWPSKKRSQNEACGPNSSLTDASTHLLGRLGCRADAGHCVWILFTFTARGVSGRGGDVVLPTRKVGRSIPVLYTTTTRRKMEQTPIKTFCLGGALNTCPAQRQCLGAASCEAYAAGNV</sequence>
<proteinExistence type="predicted"/>
<accession>A0A5B7DU27</accession>